<protein>
    <submittedName>
        <fullName evidence="1">Uncharacterized protein</fullName>
    </submittedName>
</protein>
<gene>
    <name evidence="1" type="ORF">WMW72_27735</name>
</gene>
<reference evidence="1 2" key="1">
    <citation type="submission" date="2024-04" db="EMBL/GenBank/DDBJ databases">
        <title>draft genome sequnece of Paenibacillus filicis.</title>
        <authorList>
            <person name="Kim D.-U."/>
        </authorList>
    </citation>
    <scope>NUCLEOTIDE SEQUENCE [LARGE SCALE GENOMIC DNA]</scope>
    <source>
        <strain evidence="1 2">KACC14197</strain>
    </source>
</reference>
<dbReference type="RefSeq" id="WP_341418836.1">
    <property type="nucleotide sequence ID" value="NZ_JBBPCC010000023.1"/>
</dbReference>
<evidence type="ECO:0000313" key="2">
    <source>
        <dbReference type="Proteomes" id="UP001469365"/>
    </source>
</evidence>
<dbReference type="EMBL" id="JBBPCC010000023">
    <property type="protein sequence ID" value="MEK8131704.1"/>
    <property type="molecule type" value="Genomic_DNA"/>
</dbReference>
<evidence type="ECO:0000313" key="1">
    <source>
        <dbReference type="EMBL" id="MEK8131704.1"/>
    </source>
</evidence>
<sequence>MKRFVQSILVGLVCCTLIWISVDPGFPYKQPEEMTEEGYRQCGSEKWNEYNRAGRKCLIKAYRNKEKAEFTSFKQAIEIESVPTTLRTNGSTEVLLILDRRMDGMSIKEEQRIFTYSCTNMNTVTRLSVRPILKHFFTLQNCTGENEPQPVDLNGGI</sequence>
<dbReference type="Proteomes" id="UP001469365">
    <property type="component" value="Unassembled WGS sequence"/>
</dbReference>
<keyword evidence="2" id="KW-1185">Reference proteome</keyword>
<proteinExistence type="predicted"/>
<comment type="caution">
    <text evidence="1">The sequence shown here is derived from an EMBL/GenBank/DDBJ whole genome shotgun (WGS) entry which is preliminary data.</text>
</comment>
<name>A0ABU9DS58_9BACL</name>
<accession>A0ABU9DS58</accession>
<organism evidence="1 2">
    <name type="scientific">Paenibacillus filicis</name>
    <dbReference type="NCBI Taxonomy" id="669464"/>
    <lineage>
        <taxon>Bacteria</taxon>
        <taxon>Bacillati</taxon>
        <taxon>Bacillota</taxon>
        <taxon>Bacilli</taxon>
        <taxon>Bacillales</taxon>
        <taxon>Paenibacillaceae</taxon>
        <taxon>Paenibacillus</taxon>
    </lineage>
</organism>